<proteinExistence type="predicted"/>
<dbReference type="EMBL" id="FUXU01000049">
    <property type="protein sequence ID" value="SKA60290.1"/>
    <property type="molecule type" value="Genomic_DNA"/>
</dbReference>
<dbReference type="AlphaFoldDB" id="A0A1T4V5N1"/>
<accession>A0A1T4V5N1</accession>
<name>A0A1T4V5N1_9GAMM</name>
<organism evidence="1 2">
    <name type="scientific">Enterovibrio nigricans DSM 22720</name>
    <dbReference type="NCBI Taxonomy" id="1121868"/>
    <lineage>
        <taxon>Bacteria</taxon>
        <taxon>Pseudomonadati</taxon>
        <taxon>Pseudomonadota</taxon>
        <taxon>Gammaproteobacteria</taxon>
        <taxon>Vibrionales</taxon>
        <taxon>Vibrionaceae</taxon>
        <taxon>Enterovibrio</taxon>
    </lineage>
</organism>
<dbReference type="RefSeq" id="WP_078753499.1">
    <property type="nucleotide sequence ID" value="NZ_FUXU01000049.1"/>
</dbReference>
<evidence type="ECO:0000313" key="2">
    <source>
        <dbReference type="Proteomes" id="UP000190162"/>
    </source>
</evidence>
<gene>
    <name evidence="1" type="ORF">SAMN02745132_03270</name>
</gene>
<dbReference type="Proteomes" id="UP000190162">
    <property type="component" value="Unassembled WGS sequence"/>
</dbReference>
<reference evidence="2" key="1">
    <citation type="submission" date="2017-02" db="EMBL/GenBank/DDBJ databases">
        <authorList>
            <person name="Varghese N."/>
            <person name="Submissions S."/>
        </authorList>
    </citation>
    <scope>NUCLEOTIDE SEQUENCE [LARGE SCALE GENOMIC DNA]</scope>
    <source>
        <strain evidence="2">DSM 22720</strain>
    </source>
</reference>
<evidence type="ECO:0000313" key="1">
    <source>
        <dbReference type="EMBL" id="SKA60290.1"/>
    </source>
</evidence>
<protein>
    <submittedName>
        <fullName evidence="1">Uncharacterized protein</fullName>
    </submittedName>
</protein>
<sequence length="155" mass="17811">MTFDYTKVTHPAASKFLREQIEFKTTDANHKRARVQQIDDIRRHGVLNNIPLDNLNDLQTEYYRLSVDVGTLDTDILELKGDLSTIKHTPQEAFEIIKTVFTFSKDWGDLSSLAQRHSFLTATKNWLDVNTAVFNEFYGETGVCPRELAEIGLKF</sequence>
<keyword evidence="2" id="KW-1185">Reference proteome</keyword>